<accession>A0A916ULH4</accession>
<dbReference type="Pfam" id="PF07804">
    <property type="entry name" value="HipA_C"/>
    <property type="match status" value="1"/>
</dbReference>
<dbReference type="EMBL" id="BMED01000002">
    <property type="protein sequence ID" value="GGC75410.1"/>
    <property type="molecule type" value="Genomic_DNA"/>
</dbReference>
<organism evidence="5 6">
    <name type="scientific">Undibacterium terreum</name>
    <dbReference type="NCBI Taxonomy" id="1224302"/>
    <lineage>
        <taxon>Bacteria</taxon>
        <taxon>Pseudomonadati</taxon>
        <taxon>Pseudomonadota</taxon>
        <taxon>Betaproteobacteria</taxon>
        <taxon>Burkholderiales</taxon>
        <taxon>Oxalobacteraceae</taxon>
        <taxon>Undibacterium</taxon>
    </lineage>
</organism>
<dbReference type="Gene3D" id="1.10.1070.20">
    <property type="match status" value="1"/>
</dbReference>
<dbReference type="RefSeq" id="WP_188566218.1">
    <property type="nucleotide sequence ID" value="NZ_BMED01000002.1"/>
</dbReference>
<evidence type="ECO:0000313" key="5">
    <source>
        <dbReference type="EMBL" id="GGC75410.1"/>
    </source>
</evidence>
<protein>
    <recommendedName>
        <fullName evidence="4">HipA-like C-terminal domain-containing protein</fullName>
    </recommendedName>
</protein>
<dbReference type="InterPro" id="IPR052028">
    <property type="entry name" value="HipA_Ser/Thr_kinase"/>
</dbReference>
<name>A0A916ULH4_9BURK</name>
<sequence length="421" mass="47299">MLNVPKAQFIYLQRPDNGEWLTIGRYQVGSAVGTGSFRYTHNYVHADLPWVIDPVNLPFLTEDDQSAPRYSGLHDVLRDACPDAWGQTLLQREHSLPEGTHQARYLILASNADRWGALAVGTKPTPSIAQTSYPRLQQLPLVARELAALSEQRPALSLGLRRQLIRAAAIGGARPKATLRDDEGQYWLVKPRISSDITDIPALEHFAQQWGAASGLHFASTLLHTIKEGHSAVSVLRYDRVGERRLMCVSTASLLQTEYPDNLGQTDLWSYPRLADALRIIGAPEEDRRELFGRMVFNAICGNDDDHVRNHAIVYKHEQRRWRLTPAFDVVPNPVETPRKLTLQLSNGRFDISRSAVLADADRFGFSSSEEAANYLDMLMVQVTNGFDQVAHWLEHDGQQMLRTRMTQNVALLAAISKHDI</sequence>
<dbReference type="AlphaFoldDB" id="A0A916ULH4"/>
<evidence type="ECO:0000256" key="1">
    <source>
        <dbReference type="ARBA" id="ARBA00010164"/>
    </source>
</evidence>
<reference evidence="5" key="1">
    <citation type="journal article" date="2014" name="Int. J. Syst. Evol. Microbiol.">
        <title>Complete genome sequence of Corynebacterium casei LMG S-19264T (=DSM 44701T), isolated from a smear-ripened cheese.</title>
        <authorList>
            <consortium name="US DOE Joint Genome Institute (JGI-PGF)"/>
            <person name="Walter F."/>
            <person name="Albersmeier A."/>
            <person name="Kalinowski J."/>
            <person name="Ruckert C."/>
        </authorList>
    </citation>
    <scope>NUCLEOTIDE SEQUENCE</scope>
    <source>
        <strain evidence="5">CGMCC 1.10998</strain>
    </source>
</reference>
<keyword evidence="3" id="KW-0418">Kinase</keyword>
<comment type="caution">
    <text evidence="5">The sequence shown here is derived from an EMBL/GenBank/DDBJ whole genome shotgun (WGS) entry which is preliminary data.</text>
</comment>
<evidence type="ECO:0000256" key="3">
    <source>
        <dbReference type="ARBA" id="ARBA00022777"/>
    </source>
</evidence>
<dbReference type="GO" id="GO:0004674">
    <property type="term" value="F:protein serine/threonine kinase activity"/>
    <property type="evidence" value="ECO:0007669"/>
    <property type="project" value="TreeGrafter"/>
</dbReference>
<evidence type="ECO:0000259" key="4">
    <source>
        <dbReference type="Pfam" id="PF07804"/>
    </source>
</evidence>
<dbReference type="PANTHER" id="PTHR37419:SF8">
    <property type="entry name" value="TOXIN YJJJ"/>
    <property type="match status" value="1"/>
</dbReference>
<proteinExistence type="inferred from homology"/>
<keyword evidence="2" id="KW-0808">Transferase</keyword>
<dbReference type="GO" id="GO:0005829">
    <property type="term" value="C:cytosol"/>
    <property type="evidence" value="ECO:0007669"/>
    <property type="project" value="TreeGrafter"/>
</dbReference>
<feature type="domain" description="HipA-like C-terminal" evidence="4">
    <location>
        <begin position="169"/>
        <end position="377"/>
    </location>
</feature>
<reference evidence="5" key="2">
    <citation type="submission" date="2020-09" db="EMBL/GenBank/DDBJ databases">
        <authorList>
            <person name="Sun Q."/>
            <person name="Zhou Y."/>
        </authorList>
    </citation>
    <scope>NUCLEOTIDE SEQUENCE</scope>
    <source>
        <strain evidence="5">CGMCC 1.10998</strain>
    </source>
</reference>
<dbReference type="InterPro" id="IPR012893">
    <property type="entry name" value="HipA-like_C"/>
</dbReference>
<dbReference type="Proteomes" id="UP000637423">
    <property type="component" value="Unassembled WGS sequence"/>
</dbReference>
<keyword evidence="6" id="KW-1185">Reference proteome</keyword>
<evidence type="ECO:0000313" key="6">
    <source>
        <dbReference type="Proteomes" id="UP000637423"/>
    </source>
</evidence>
<gene>
    <name evidence="5" type="ORF">GCM10011396_23320</name>
</gene>
<dbReference type="PANTHER" id="PTHR37419">
    <property type="entry name" value="SERINE/THREONINE-PROTEIN KINASE TOXIN HIPA"/>
    <property type="match status" value="1"/>
</dbReference>
<comment type="similarity">
    <text evidence="1">Belongs to the HipA Ser/Thr kinase family.</text>
</comment>
<evidence type="ECO:0000256" key="2">
    <source>
        <dbReference type="ARBA" id="ARBA00022679"/>
    </source>
</evidence>